<evidence type="ECO:0000313" key="17">
    <source>
        <dbReference type="EMBL" id="CAB5037444.1"/>
    </source>
</evidence>
<evidence type="ECO:0000256" key="4">
    <source>
        <dbReference type="ARBA" id="ARBA00022679"/>
    </source>
</evidence>
<evidence type="ECO:0000256" key="9">
    <source>
        <dbReference type="ARBA" id="ARBA00022842"/>
    </source>
</evidence>
<dbReference type="PANTHER" id="PTHR10584:SF166">
    <property type="entry name" value="RIBOKINASE"/>
    <property type="match status" value="1"/>
</dbReference>
<keyword evidence="4" id="KW-0808">Transferase</keyword>
<evidence type="ECO:0000256" key="1">
    <source>
        <dbReference type="ARBA" id="ARBA00010688"/>
    </source>
</evidence>
<evidence type="ECO:0000256" key="11">
    <source>
        <dbReference type="ARBA" id="ARBA00023277"/>
    </source>
</evidence>
<keyword evidence="10" id="KW-0630">Potassium</keyword>
<reference evidence="15" key="1">
    <citation type="submission" date="2020-05" db="EMBL/GenBank/DDBJ databases">
        <authorList>
            <person name="Chiriac C."/>
            <person name="Salcher M."/>
            <person name="Ghai R."/>
            <person name="Kavagutti S V."/>
        </authorList>
    </citation>
    <scope>NUCLEOTIDE SEQUENCE</scope>
</reference>
<evidence type="ECO:0000256" key="6">
    <source>
        <dbReference type="ARBA" id="ARBA00022741"/>
    </source>
</evidence>
<dbReference type="InterPro" id="IPR011877">
    <property type="entry name" value="Ribokinase"/>
</dbReference>
<dbReference type="EMBL" id="CAEZYJ010000128">
    <property type="protein sequence ID" value="CAB4724169.1"/>
    <property type="molecule type" value="Genomic_DNA"/>
</dbReference>
<dbReference type="PRINTS" id="PR00990">
    <property type="entry name" value="RIBOKINASE"/>
</dbReference>
<dbReference type="InterPro" id="IPR029056">
    <property type="entry name" value="Ribokinase-like"/>
</dbReference>
<dbReference type="InterPro" id="IPR002139">
    <property type="entry name" value="Ribo/fructo_kinase"/>
</dbReference>
<evidence type="ECO:0000256" key="10">
    <source>
        <dbReference type="ARBA" id="ARBA00022958"/>
    </source>
</evidence>
<evidence type="ECO:0000256" key="7">
    <source>
        <dbReference type="ARBA" id="ARBA00022777"/>
    </source>
</evidence>
<organism evidence="15">
    <name type="scientific">freshwater metagenome</name>
    <dbReference type="NCBI Taxonomy" id="449393"/>
    <lineage>
        <taxon>unclassified sequences</taxon>
        <taxon>metagenomes</taxon>
        <taxon>ecological metagenomes</taxon>
    </lineage>
</organism>
<dbReference type="EMBL" id="CAFBPY010000076">
    <property type="protein sequence ID" value="CAB5037444.1"/>
    <property type="molecule type" value="Genomic_DNA"/>
</dbReference>
<dbReference type="PANTHER" id="PTHR10584">
    <property type="entry name" value="SUGAR KINASE"/>
    <property type="match status" value="1"/>
</dbReference>
<dbReference type="CDD" id="cd01174">
    <property type="entry name" value="ribokinase"/>
    <property type="match status" value="1"/>
</dbReference>
<evidence type="ECO:0000313" key="14">
    <source>
        <dbReference type="EMBL" id="CAB4724169.1"/>
    </source>
</evidence>
<dbReference type="GO" id="GO:0046872">
    <property type="term" value="F:metal ion binding"/>
    <property type="evidence" value="ECO:0007669"/>
    <property type="project" value="UniProtKB-KW"/>
</dbReference>
<dbReference type="AlphaFoldDB" id="A0A6J6W9P4"/>
<dbReference type="GO" id="GO:0004747">
    <property type="term" value="F:ribokinase activity"/>
    <property type="evidence" value="ECO:0007669"/>
    <property type="project" value="UniProtKB-EC"/>
</dbReference>
<evidence type="ECO:0000313" key="16">
    <source>
        <dbReference type="EMBL" id="CAB4869402.1"/>
    </source>
</evidence>
<keyword evidence="11" id="KW-0119">Carbohydrate metabolism</keyword>
<dbReference type="EMBL" id="CAFBLI010000059">
    <property type="protein sequence ID" value="CAB4869402.1"/>
    <property type="molecule type" value="Genomic_DNA"/>
</dbReference>
<comment type="similarity">
    <text evidence="1">Belongs to the carbohydrate kinase PfkB family.</text>
</comment>
<dbReference type="SUPFAM" id="SSF53613">
    <property type="entry name" value="Ribokinase-like"/>
    <property type="match status" value="1"/>
</dbReference>
<protein>
    <recommendedName>
        <fullName evidence="3">Ribokinase</fullName>
        <ecNumber evidence="2">2.7.1.15</ecNumber>
    </recommendedName>
</protein>
<dbReference type="InterPro" id="IPR011611">
    <property type="entry name" value="PfkB_dom"/>
</dbReference>
<keyword evidence="8" id="KW-0067">ATP-binding</keyword>
<keyword evidence="9" id="KW-0460">Magnesium</keyword>
<sequence>MSGEILVIGAANTDLTTYVDRIPEGGETIHGNNFTTGFGGKGANQAVAAKRAGATVALIAGLGADIFGENTKSHLETEGIDTSGIFYGKQPSGVAHIWVDAKGENRIIIVPGANLELTEEFISNAVLKSVNLSIVIAQCELPQEFAIAAFKSAKKKGAITILNPAPAVKLSAELISLSDWIIPNQIEFNSLSSEIHGGDLIEQIKIFHPDKNLLVTLGSDGAILRTNQGEIIKVTAPKTEVIDTTGAGDGFVGAFAAALSAGKELRTALEFAIKFATNSVSKKGAQSSYPTDLKII</sequence>
<feature type="domain" description="Carbohydrate kinase PfkB" evidence="12">
    <location>
        <begin position="4"/>
        <end position="291"/>
    </location>
</feature>
<dbReference type="PROSITE" id="PS00584">
    <property type="entry name" value="PFKB_KINASES_2"/>
    <property type="match status" value="1"/>
</dbReference>
<keyword evidence="5" id="KW-0479">Metal-binding</keyword>
<dbReference type="EMBL" id="CAEZZS010000044">
    <property type="protein sequence ID" value="CAB4780056.1"/>
    <property type="molecule type" value="Genomic_DNA"/>
</dbReference>
<proteinExistence type="inferred from homology"/>
<dbReference type="EC" id="2.7.1.15" evidence="2"/>
<dbReference type="EMBL" id="CAEZUJ010000021">
    <property type="protein sequence ID" value="CAB4599710.1"/>
    <property type="molecule type" value="Genomic_DNA"/>
</dbReference>
<dbReference type="HAMAP" id="MF_01987">
    <property type="entry name" value="Ribokinase"/>
    <property type="match status" value="1"/>
</dbReference>
<evidence type="ECO:0000259" key="12">
    <source>
        <dbReference type="Pfam" id="PF00294"/>
    </source>
</evidence>
<keyword evidence="7" id="KW-0418">Kinase</keyword>
<evidence type="ECO:0000256" key="5">
    <source>
        <dbReference type="ARBA" id="ARBA00022723"/>
    </source>
</evidence>
<accession>A0A6J6W9P4</accession>
<dbReference type="InterPro" id="IPR002173">
    <property type="entry name" value="Carboh/pur_kinase_PfkB_CS"/>
</dbReference>
<evidence type="ECO:0000256" key="2">
    <source>
        <dbReference type="ARBA" id="ARBA00012035"/>
    </source>
</evidence>
<dbReference type="GO" id="GO:0005524">
    <property type="term" value="F:ATP binding"/>
    <property type="evidence" value="ECO:0007669"/>
    <property type="project" value="UniProtKB-KW"/>
</dbReference>
<evidence type="ECO:0000256" key="8">
    <source>
        <dbReference type="ARBA" id="ARBA00022840"/>
    </source>
</evidence>
<evidence type="ECO:0000313" key="13">
    <source>
        <dbReference type="EMBL" id="CAB4599710.1"/>
    </source>
</evidence>
<dbReference type="GO" id="GO:0006014">
    <property type="term" value="P:D-ribose metabolic process"/>
    <property type="evidence" value="ECO:0007669"/>
    <property type="project" value="InterPro"/>
</dbReference>
<name>A0A6J6W9P4_9ZZZZ</name>
<dbReference type="Gene3D" id="3.40.1190.20">
    <property type="match status" value="1"/>
</dbReference>
<dbReference type="Pfam" id="PF00294">
    <property type="entry name" value="PfkB"/>
    <property type="match status" value="1"/>
</dbReference>
<evidence type="ECO:0000256" key="3">
    <source>
        <dbReference type="ARBA" id="ARBA00016943"/>
    </source>
</evidence>
<evidence type="ECO:0000313" key="15">
    <source>
        <dbReference type="EMBL" id="CAB4780056.1"/>
    </source>
</evidence>
<keyword evidence="6" id="KW-0547">Nucleotide-binding</keyword>
<gene>
    <name evidence="13" type="ORF">UFOPK1811_00701</name>
    <name evidence="14" type="ORF">UFOPK2659_00862</name>
    <name evidence="15" type="ORF">UFOPK2922_00966</name>
    <name evidence="16" type="ORF">UFOPK3306_00843</name>
    <name evidence="17" type="ORF">UFOPK4209_00591</name>
</gene>